<dbReference type="InterPro" id="IPR041694">
    <property type="entry name" value="ADH_N_2"/>
</dbReference>
<protein>
    <submittedName>
        <fullName evidence="4">NADP-dependent oxidoreductase</fullName>
    </submittedName>
</protein>
<dbReference type="OrthoDB" id="9805663at2"/>
<reference evidence="4 5" key="1">
    <citation type="submission" date="2019-05" db="EMBL/GenBank/DDBJ databases">
        <title>Comparative genomics and metabolomics analyses of clavulanic acid producing Streptomyces species provides insight into specialized metabolism and evolution of beta-lactam biosynthetic gene clusters.</title>
        <authorList>
            <person name="Moore M.A."/>
            <person name="Cruz-Morales P."/>
            <person name="Barona Gomez F."/>
            <person name="Kapil T."/>
        </authorList>
    </citation>
    <scope>NUCLEOTIDE SEQUENCE [LARGE SCALE GENOMIC DNA]</scope>
    <source>
        <strain evidence="4 5">NRRL 5741</strain>
    </source>
</reference>
<dbReference type="CDD" id="cd05288">
    <property type="entry name" value="PGDH"/>
    <property type="match status" value="1"/>
</dbReference>
<keyword evidence="1" id="KW-0560">Oxidoreductase</keyword>
<dbReference type="GO" id="GO:0016628">
    <property type="term" value="F:oxidoreductase activity, acting on the CH-CH group of donors, NAD or NADP as acceptor"/>
    <property type="evidence" value="ECO:0007669"/>
    <property type="project" value="InterPro"/>
</dbReference>
<keyword evidence="5" id="KW-1185">Reference proteome</keyword>
<dbReference type="PANTHER" id="PTHR43205">
    <property type="entry name" value="PROSTAGLANDIN REDUCTASE"/>
    <property type="match status" value="1"/>
</dbReference>
<dbReference type="Gene3D" id="3.90.180.10">
    <property type="entry name" value="Medium-chain alcohol dehydrogenases, catalytic domain"/>
    <property type="match status" value="1"/>
</dbReference>
<evidence type="ECO:0000259" key="3">
    <source>
        <dbReference type="Pfam" id="PF16884"/>
    </source>
</evidence>
<organism evidence="4 5">
    <name type="scientific">Streptomyces jumonjinensis</name>
    <dbReference type="NCBI Taxonomy" id="1945"/>
    <lineage>
        <taxon>Bacteria</taxon>
        <taxon>Bacillati</taxon>
        <taxon>Actinomycetota</taxon>
        <taxon>Actinomycetes</taxon>
        <taxon>Kitasatosporales</taxon>
        <taxon>Streptomycetaceae</taxon>
        <taxon>Streptomyces</taxon>
    </lineage>
</organism>
<gene>
    <name evidence="4" type="ORF">FF041_07795</name>
</gene>
<accession>A0A646KDQ6</accession>
<dbReference type="Proteomes" id="UP000419138">
    <property type="component" value="Unassembled WGS sequence"/>
</dbReference>
<evidence type="ECO:0000256" key="1">
    <source>
        <dbReference type="ARBA" id="ARBA00023002"/>
    </source>
</evidence>
<dbReference type="Gene3D" id="3.40.50.720">
    <property type="entry name" value="NAD(P)-binding Rossmann-like Domain"/>
    <property type="match status" value="1"/>
</dbReference>
<dbReference type="InterPro" id="IPR036291">
    <property type="entry name" value="NAD(P)-bd_dom_sf"/>
</dbReference>
<comment type="caution">
    <text evidence="4">The sequence shown here is derived from an EMBL/GenBank/DDBJ whole genome shotgun (WGS) entry which is preliminary data.</text>
</comment>
<evidence type="ECO:0000313" key="4">
    <source>
        <dbReference type="EMBL" id="MQT00127.1"/>
    </source>
</evidence>
<dbReference type="SUPFAM" id="SSF51735">
    <property type="entry name" value="NAD(P)-binding Rossmann-fold domains"/>
    <property type="match status" value="1"/>
</dbReference>
<sequence>MRTQKWVVREHMEGVPDVERVYEKVVEDIEVNLAPDEMLLKTAYVSVDPYLHGIALDTPLGDHMGADSIMEVIAAGPLAAHRVGDLVQGFGGWRTHVISTGAETLWQTGTFPMVFPSYRRLDPRWYDEGLPLPTALSAMGGPGMTAWGTLTKFMAVGPGDTVVISGASGAVGSLVGQLAKLSGARVVGSTSAAWKADRLIELGFDAVVEYRHGDGADKVRAALRRAVPDGVDKYFDNLGGAFTDVVFSLLNVGSQVAVCWQWATQVGRETVGPRLLPYIMFPRATIRGVFSLEWFTERNWQDLHRDLGGSIRRGEIVCDHTLHHGFENIPAAYGSLYRDRDRDRGGRLGKVLVEL</sequence>
<dbReference type="SUPFAM" id="SSF50129">
    <property type="entry name" value="GroES-like"/>
    <property type="match status" value="1"/>
</dbReference>
<name>A0A646KDQ6_STRJU</name>
<proteinExistence type="predicted"/>
<dbReference type="PANTHER" id="PTHR43205:SF7">
    <property type="entry name" value="PROSTAGLANDIN REDUCTASE 1"/>
    <property type="match status" value="1"/>
</dbReference>
<evidence type="ECO:0000313" key="5">
    <source>
        <dbReference type="Proteomes" id="UP000419138"/>
    </source>
</evidence>
<dbReference type="EMBL" id="VCLA01000062">
    <property type="protein sequence ID" value="MQT00127.1"/>
    <property type="molecule type" value="Genomic_DNA"/>
</dbReference>
<evidence type="ECO:0000259" key="2">
    <source>
        <dbReference type="Pfam" id="PF00107"/>
    </source>
</evidence>
<dbReference type="Pfam" id="PF16884">
    <property type="entry name" value="ADH_N_2"/>
    <property type="match status" value="1"/>
</dbReference>
<dbReference type="InterPro" id="IPR045010">
    <property type="entry name" value="MDR_fam"/>
</dbReference>
<dbReference type="InterPro" id="IPR013149">
    <property type="entry name" value="ADH-like_C"/>
</dbReference>
<dbReference type="InterPro" id="IPR011032">
    <property type="entry name" value="GroES-like_sf"/>
</dbReference>
<feature type="domain" description="Alcohol dehydrogenase-like C-terminal" evidence="2">
    <location>
        <begin position="170"/>
        <end position="293"/>
    </location>
</feature>
<dbReference type="Pfam" id="PF00107">
    <property type="entry name" value="ADH_zinc_N"/>
    <property type="match status" value="1"/>
</dbReference>
<dbReference type="RefSeq" id="WP_153521611.1">
    <property type="nucleotide sequence ID" value="NZ_JBEPDZ010000018.1"/>
</dbReference>
<feature type="domain" description="Oxidoreductase N-terminal" evidence="3">
    <location>
        <begin position="5"/>
        <end position="103"/>
    </location>
</feature>
<dbReference type="AlphaFoldDB" id="A0A646KDQ6"/>